<proteinExistence type="predicted"/>
<dbReference type="PANTHER" id="PTHR10277">
    <property type="entry name" value="HOMOCITRATE SYNTHASE-RELATED"/>
    <property type="match status" value="1"/>
</dbReference>
<dbReference type="PROSITE" id="PS00816">
    <property type="entry name" value="AIPM_HOMOCIT_SYNTH_2"/>
    <property type="match status" value="1"/>
</dbReference>
<evidence type="ECO:0000313" key="3">
    <source>
        <dbReference type="EMBL" id="GJT84255.1"/>
    </source>
</evidence>
<dbReference type="InterPro" id="IPR013785">
    <property type="entry name" value="Aldolase_TIM"/>
</dbReference>
<dbReference type="EMBL" id="BQNB010019340">
    <property type="protein sequence ID" value="GJT84255.1"/>
    <property type="molecule type" value="Genomic_DNA"/>
</dbReference>
<dbReference type="InterPro" id="IPR054691">
    <property type="entry name" value="LeuA/HCS_post-cat"/>
</dbReference>
<dbReference type="Pfam" id="PF00682">
    <property type="entry name" value="HMGL-like"/>
    <property type="match status" value="1"/>
</dbReference>
<dbReference type="Gene3D" id="3.20.20.70">
    <property type="entry name" value="Aldolase class I"/>
    <property type="match status" value="1"/>
</dbReference>
<evidence type="ECO:0000256" key="1">
    <source>
        <dbReference type="ARBA" id="ARBA00022679"/>
    </source>
</evidence>
<comment type="caution">
    <text evidence="3">The sequence shown here is derived from an EMBL/GenBank/DDBJ whole genome shotgun (WGS) entry which is preliminary data.</text>
</comment>
<dbReference type="InterPro" id="IPR000891">
    <property type="entry name" value="PYR_CT"/>
</dbReference>
<feature type="domain" description="Pyruvate carboxyltransferase" evidence="2">
    <location>
        <begin position="1"/>
        <end position="116"/>
    </location>
</feature>
<dbReference type="Pfam" id="PF22617">
    <property type="entry name" value="HCS_D2"/>
    <property type="match status" value="1"/>
</dbReference>
<organism evidence="3 4">
    <name type="scientific">Tanacetum coccineum</name>
    <dbReference type="NCBI Taxonomy" id="301880"/>
    <lineage>
        <taxon>Eukaryota</taxon>
        <taxon>Viridiplantae</taxon>
        <taxon>Streptophyta</taxon>
        <taxon>Embryophyta</taxon>
        <taxon>Tracheophyta</taxon>
        <taxon>Spermatophyta</taxon>
        <taxon>Magnoliopsida</taxon>
        <taxon>eudicotyledons</taxon>
        <taxon>Gunneridae</taxon>
        <taxon>Pentapetalae</taxon>
        <taxon>asterids</taxon>
        <taxon>campanulids</taxon>
        <taxon>Asterales</taxon>
        <taxon>Asteraceae</taxon>
        <taxon>Asteroideae</taxon>
        <taxon>Anthemideae</taxon>
        <taxon>Anthemidinae</taxon>
        <taxon>Tanacetum</taxon>
    </lineage>
</organism>
<sequence>MILGEAIQAGATTLAIPDTVGYSLPREFGQLIADIKTNTPGVENVIISTHCHNDLGLATANTLEGASAGARQLEVTINGIGERAGNASLEEVQPHKAIVGANAFSHQSGIHQDGMLKNKTTYEIMSPEDIGLLRSNEAGITLGKLSGRHALKVELIKLGYAFDGKELDDLLPRFKSMAERKKVITKDDLIALVSNEVFEQALVSNVRFSSQN</sequence>
<dbReference type="InterPro" id="IPR050073">
    <property type="entry name" value="2-IPM_HCS-like"/>
</dbReference>
<reference evidence="3" key="2">
    <citation type="submission" date="2022-01" db="EMBL/GenBank/DDBJ databases">
        <authorList>
            <person name="Yamashiro T."/>
            <person name="Shiraishi A."/>
            <person name="Satake H."/>
            <person name="Nakayama K."/>
        </authorList>
    </citation>
    <scope>NUCLEOTIDE SEQUENCE</scope>
</reference>
<dbReference type="Gene3D" id="1.10.238.260">
    <property type="match status" value="1"/>
</dbReference>
<dbReference type="PANTHER" id="PTHR10277:SF70">
    <property type="entry name" value="2-ISOPROPYLMALATE SYNTHASE"/>
    <property type="match status" value="1"/>
</dbReference>
<protein>
    <submittedName>
        <fullName evidence="3">2-isopropylmalate synthase A-like protein</fullName>
    </submittedName>
</protein>
<evidence type="ECO:0000313" key="4">
    <source>
        <dbReference type="Proteomes" id="UP001151760"/>
    </source>
</evidence>
<keyword evidence="4" id="KW-1185">Reference proteome</keyword>
<keyword evidence="1" id="KW-0808">Transferase</keyword>
<gene>
    <name evidence="3" type="ORF">Tco_1058597</name>
</gene>
<name>A0ABQ5HA61_9ASTR</name>
<dbReference type="InterPro" id="IPR002034">
    <property type="entry name" value="AIPM/Hcit_synth_CS"/>
</dbReference>
<evidence type="ECO:0000259" key="2">
    <source>
        <dbReference type="PROSITE" id="PS50991"/>
    </source>
</evidence>
<accession>A0ABQ5HA61</accession>
<dbReference type="SUPFAM" id="SSF51569">
    <property type="entry name" value="Aldolase"/>
    <property type="match status" value="1"/>
</dbReference>
<dbReference type="Proteomes" id="UP001151760">
    <property type="component" value="Unassembled WGS sequence"/>
</dbReference>
<dbReference type="PROSITE" id="PS50991">
    <property type="entry name" value="PYR_CT"/>
    <property type="match status" value="1"/>
</dbReference>
<reference evidence="3" key="1">
    <citation type="journal article" date="2022" name="Int. J. Mol. Sci.">
        <title>Draft Genome of Tanacetum Coccineum: Genomic Comparison of Closely Related Tanacetum-Family Plants.</title>
        <authorList>
            <person name="Yamashiro T."/>
            <person name="Shiraishi A."/>
            <person name="Nakayama K."/>
            <person name="Satake H."/>
        </authorList>
    </citation>
    <scope>NUCLEOTIDE SEQUENCE</scope>
</reference>